<reference evidence="1 2" key="1">
    <citation type="submission" date="2020-09" db="EMBL/GenBank/DDBJ databases">
        <title>Characterization of Paenibacillus peoriae strain ZF390 with broad-spectrum antimicrobial activity as a potential biocontrol agent.</title>
        <authorList>
            <person name="Li L."/>
            <person name="Zhao Y."/>
            <person name="Li B."/>
            <person name="Xie X."/>
        </authorList>
    </citation>
    <scope>NUCLEOTIDE SEQUENCE [LARGE SCALE GENOMIC DNA]</scope>
    <source>
        <strain evidence="1 2">ZF390</strain>
    </source>
</reference>
<dbReference type="Proteomes" id="UP000516384">
    <property type="component" value="Chromosome"/>
</dbReference>
<accession>A0A7H0Y4B4</accession>
<gene>
    <name evidence="1" type="ORF">IAQ67_18905</name>
</gene>
<evidence type="ECO:0000313" key="1">
    <source>
        <dbReference type="EMBL" id="QNR65922.1"/>
    </source>
</evidence>
<protein>
    <submittedName>
        <fullName evidence="1">Uncharacterized protein</fullName>
    </submittedName>
</protein>
<name>A0A7H0Y4B4_9BACL</name>
<dbReference type="EMBL" id="CP061172">
    <property type="protein sequence ID" value="QNR65922.1"/>
    <property type="molecule type" value="Genomic_DNA"/>
</dbReference>
<organism evidence="1 2">
    <name type="scientific">Paenibacillus peoriae</name>
    <dbReference type="NCBI Taxonomy" id="59893"/>
    <lineage>
        <taxon>Bacteria</taxon>
        <taxon>Bacillati</taxon>
        <taxon>Bacillota</taxon>
        <taxon>Bacilli</taxon>
        <taxon>Bacillales</taxon>
        <taxon>Paenibacillaceae</taxon>
        <taxon>Paenibacillus</taxon>
    </lineage>
</organism>
<evidence type="ECO:0000313" key="2">
    <source>
        <dbReference type="Proteomes" id="UP000516384"/>
    </source>
</evidence>
<sequence length="71" mass="8184">MALKLQRLSDDIIEAAKASMFGILSPHKEEHAVIRIYQQIECPFTGRLFDSMDELVRETILHLIEELTAEE</sequence>
<dbReference type="AlphaFoldDB" id="A0A7H0Y4B4"/>
<proteinExistence type="predicted"/>